<keyword evidence="10 18" id="KW-0808">Transferase</keyword>
<evidence type="ECO:0000256" key="8">
    <source>
        <dbReference type="ARBA" id="ARBA00022475"/>
    </source>
</evidence>
<evidence type="ECO:0000313" key="20">
    <source>
        <dbReference type="EMBL" id="MBB3187502.1"/>
    </source>
</evidence>
<keyword evidence="11 18" id="KW-0812">Transmembrane</keyword>
<evidence type="ECO:0000256" key="13">
    <source>
        <dbReference type="ARBA" id="ARBA00022989"/>
    </source>
</evidence>
<feature type="transmembrane region" description="Helical" evidence="19">
    <location>
        <begin position="51"/>
        <end position="71"/>
    </location>
</feature>
<organism evidence="20 21">
    <name type="scientific">Microbacter margulisiae</name>
    <dbReference type="NCBI Taxonomy" id="1350067"/>
    <lineage>
        <taxon>Bacteria</taxon>
        <taxon>Pseudomonadati</taxon>
        <taxon>Bacteroidota</taxon>
        <taxon>Bacteroidia</taxon>
        <taxon>Bacteroidales</taxon>
        <taxon>Porphyromonadaceae</taxon>
        <taxon>Microbacter</taxon>
    </lineage>
</organism>
<feature type="transmembrane region" description="Helical" evidence="19">
    <location>
        <begin position="206"/>
        <end position="226"/>
    </location>
</feature>
<dbReference type="UniPathway" id="UPA00557">
    <property type="reaction ID" value="UER00614"/>
</dbReference>
<feature type="transmembrane region" description="Helical" evidence="19">
    <location>
        <begin position="247"/>
        <end position="268"/>
    </location>
</feature>
<evidence type="ECO:0000256" key="1">
    <source>
        <dbReference type="ARBA" id="ARBA00001698"/>
    </source>
</evidence>
<evidence type="ECO:0000256" key="17">
    <source>
        <dbReference type="ARBA" id="ARBA00023264"/>
    </source>
</evidence>
<gene>
    <name evidence="20" type="ORF">FHX64_001665</name>
</gene>
<dbReference type="PANTHER" id="PTHR46382">
    <property type="entry name" value="PHOSPHATIDATE CYTIDYLYLTRANSFERASE"/>
    <property type="match status" value="1"/>
</dbReference>
<evidence type="ECO:0000256" key="7">
    <source>
        <dbReference type="ARBA" id="ARBA00019373"/>
    </source>
</evidence>
<dbReference type="GO" id="GO:0004605">
    <property type="term" value="F:phosphatidate cytidylyltransferase activity"/>
    <property type="evidence" value="ECO:0007669"/>
    <property type="project" value="UniProtKB-EC"/>
</dbReference>
<evidence type="ECO:0000256" key="14">
    <source>
        <dbReference type="ARBA" id="ARBA00023098"/>
    </source>
</evidence>
<feature type="transmembrane region" description="Helical" evidence="19">
    <location>
        <begin position="12"/>
        <end position="39"/>
    </location>
</feature>
<comment type="pathway">
    <text evidence="4">Lipid metabolism.</text>
</comment>
<accession>A0A7W5H2L0</accession>
<dbReference type="EC" id="2.7.7.41" evidence="6 18"/>
<keyword evidence="16" id="KW-0594">Phospholipid biosynthesis</keyword>
<dbReference type="Pfam" id="PF01148">
    <property type="entry name" value="CTP_transf_1"/>
    <property type="match status" value="1"/>
</dbReference>
<dbReference type="PANTHER" id="PTHR46382:SF1">
    <property type="entry name" value="PHOSPHATIDATE CYTIDYLYLTRANSFERASE"/>
    <property type="match status" value="1"/>
</dbReference>
<feature type="transmembrane region" description="Helical" evidence="19">
    <location>
        <begin position="77"/>
        <end position="97"/>
    </location>
</feature>
<evidence type="ECO:0000256" key="5">
    <source>
        <dbReference type="ARBA" id="ARBA00010185"/>
    </source>
</evidence>
<evidence type="ECO:0000256" key="12">
    <source>
        <dbReference type="ARBA" id="ARBA00022695"/>
    </source>
</evidence>
<keyword evidence="13 19" id="KW-1133">Transmembrane helix</keyword>
<reference evidence="20 21" key="1">
    <citation type="submission" date="2020-08" db="EMBL/GenBank/DDBJ databases">
        <title>Genomic Encyclopedia of Type Strains, Phase IV (KMG-IV): sequencing the most valuable type-strain genomes for metagenomic binning, comparative biology and taxonomic classification.</title>
        <authorList>
            <person name="Goeker M."/>
        </authorList>
    </citation>
    <scope>NUCLEOTIDE SEQUENCE [LARGE SCALE GENOMIC DNA]</scope>
    <source>
        <strain evidence="20 21">DSM 27471</strain>
    </source>
</reference>
<comment type="catalytic activity">
    <reaction evidence="1 18">
        <text>a 1,2-diacyl-sn-glycero-3-phosphate + CTP + H(+) = a CDP-1,2-diacyl-sn-glycerol + diphosphate</text>
        <dbReference type="Rhea" id="RHEA:16229"/>
        <dbReference type="ChEBI" id="CHEBI:15378"/>
        <dbReference type="ChEBI" id="CHEBI:33019"/>
        <dbReference type="ChEBI" id="CHEBI:37563"/>
        <dbReference type="ChEBI" id="CHEBI:58332"/>
        <dbReference type="ChEBI" id="CHEBI:58608"/>
        <dbReference type="EC" id="2.7.7.41"/>
    </reaction>
</comment>
<evidence type="ECO:0000256" key="2">
    <source>
        <dbReference type="ARBA" id="ARBA00004651"/>
    </source>
</evidence>
<protein>
    <recommendedName>
        <fullName evidence="7 18">Phosphatidate cytidylyltransferase</fullName>
        <ecNumber evidence="6 18">2.7.7.41</ecNumber>
    </recommendedName>
</protein>
<feature type="transmembrane region" description="Helical" evidence="19">
    <location>
        <begin position="179"/>
        <end position="200"/>
    </location>
</feature>
<evidence type="ECO:0000256" key="6">
    <source>
        <dbReference type="ARBA" id="ARBA00012487"/>
    </source>
</evidence>
<dbReference type="InterPro" id="IPR000374">
    <property type="entry name" value="PC_trans"/>
</dbReference>
<evidence type="ECO:0000313" key="21">
    <source>
        <dbReference type="Proteomes" id="UP000544222"/>
    </source>
</evidence>
<dbReference type="GO" id="GO:0016024">
    <property type="term" value="P:CDP-diacylglycerol biosynthetic process"/>
    <property type="evidence" value="ECO:0007669"/>
    <property type="project" value="UniProtKB-UniPathway"/>
</dbReference>
<keyword evidence="14" id="KW-0443">Lipid metabolism</keyword>
<feature type="transmembrane region" description="Helical" evidence="19">
    <location>
        <begin position="138"/>
        <end position="158"/>
    </location>
</feature>
<keyword evidence="8" id="KW-1003">Cell membrane</keyword>
<evidence type="ECO:0000256" key="15">
    <source>
        <dbReference type="ARBA" id="ARBA00023136"/>
    </source>
</evidence>
<dbReference type="GO" id="GO:0005886">
    <property type="term" value="C:plasma membrane"/>
    <property type="evidence" value="ECO:0007669"/>
    <property type="project" value="UniProtKB-SubCell"/>
</dbReference>
<evidence type="ECO:0000256" key="16">
    <source>
        <dbReference type="ARBA" id="ARBA00023209"/>
    </source>
</evidence>
<comment type="subcellular location">
    <subcellularLocation>
        <location evidence="2">Cell membrane</location>
        <topology evidence="2">Multi-pass membrane protein</topology>
    </subcellularLocation>
</comment>
<dbReference type="EMBL" id="JACHYB010000001">
    <property type="protein sequence ID" value="MBB3187502.1"/>
    <property type="molecule type" value="Genomic_DNA"/>
</dbReference>
<keyword evidence="17" id="KW-1208">Phospholipid metabolism</keyword>
<comment type="caution">
    <text evidence="20">The sequence shown here is derived from an EMBL/GenBank/DDBJ whole genome shotgun (WGS) entry which is preliminary data.</text>
</comment>
<dbReference type="RefSeq" id="WP_183413266.1">
    <property type="nucleotide sequence ID" value="NZ_JACHYB010000001.1"/>
</dbReference>
<evidence type="ECO:0000256" key="4">
    <source>
        <dbReference type="ARBA" id="ARBA00005189"/>
    </source>
</evidence>
<evidence type="ECO:0000256" key="19">
    <source>
        <dbReference type="SAM" id="Phobius"/>
    </source>
</evidence>
<proteinExistence type="inferred from homology"/>
<dbReference type="PROSITE" id="PS01315">
    <property type="entry name" value="CDS"/>
    <property type="match status" value="1"/>
</dbReference>
<evidence type="ECO:0000256" key="11">
    <source>
        <dbReference type="ARBA" id="ARBA00022692"/>
    </source>
</evidence>
<evidence type="ECO:0000256" key="10">
    <source>
        <dbReference type="ARBA" id="ARBA00022679"/>
    </source>
</evidence>
<evidence type="ECO:0000256" key="3">
    <source>
        <dbReference type="ARBA" id="ARBA00005119"/>
    </source>
</evidence>
<dbReference type="AlphaFoldDB" id="A0A7W5H2L0"/>
<name>A0A7W5H2L0_9PORP</name>
<keyword evidence="12 18" id="KW-0548">Nucleotidyltransferase</keyword>
<comment type="pathway">
    <text evidence="3 18">Phospholipid metabolism; CDP-diacylglycerol biosynthesis; CDP-diacylglycerol from sn-glycerol 3-phosphate: step 3/3.</text>
</comment>
<evidence type="ECO:0000256" key="18">
    <source>
        <dbReference type="RuleBase" id="RU003938"/>
    </source>
</evidence>
<dbReference type="Proteomes" id="UP000544222">
    <property type="component" value="Unassembled WGS sequence"/>
</dbReference>
<keyword evidence="21" id="KW-1185">Reference proteome</keyword>
<keyword evidence="9" id="KW-0444">Lipid biosynthesis</keyword>
<feature type="transmembrane region" description="Helical" evidence="19">
    <location>
        <begin position="109"/>
        <end position="132"/>
    </location>
</feature>
<evidence type="ECO:0000256" key="9">
    <source>
        <dbReference type="ARBA" id="ARBA00022516"/>
    </source>
</evidence>
<keyword evidence="15 19" id="KW-0472">Membrane</keyword>
<sequence length="269" mass="29622">MNNLIKRAITGILFVAVIVGAIFGGYLFFAGLFLVILVMTLWEFYSVANHGATNLATPTAACIVGIALYVAPQAFHISFHWFIVALGVYTLGSVMIIGSELFYKNTNPLHSWSLFILGQAYIVVPFTLLNALRVWFDPYILLAFFVLIWSYDSGAYIVGITLGKHRLLERVSPKKSWEGAIGGWLIACGVALIFNHFVPVLSISEWLGYASIVAVVGTIGDLVESLMKRTLQIKDSGKILPGHGGMLDRFDSLLLATPVIFIYLVFLLK</sequence>
<comment type="similarity">
    <text evidence="5 18">Belongs to the CDS family.</text>
</comment>